<dbReference type="Proteomes" id="UP000054877">
    <property type="component" value="Unassembled WGS sequence"/>
</dbReference>
<name>A0A0W0YX40_LEGSP</name>
<comment type="caution">
    <text evidence="1">The sequence shown here is derived from an EMBL/GenBank/DDBJ whole genome shotgun (WGS) entry which is preliminary data.</text>
</comment>
<evidence type="ECO:0000313" key="1">
    <source>
        <dbReference type="EMBL" id="KTD61433.1"/>
    </source>
</evidence>
<gene>
    <name evidence="1" type="ORF">Lspi_2675</name>
</gene>
<reference evidence="1 2" key="1">
    <citation type="submission" date="2015-11" db="EMBL/GenBank/DDBJ databases">
        <title>Genomic analysis of 38 Legionella species identifies large and diverse effector repertoires.</title>
        <authorList>
            <person name="Burstein D."/>
            <person name="Amaro F."/>
            <person name="Zusman T."/>
            <person name="Lifshitz Z."/>
            <person name="Cohen O."/>
            <person name="Gilbert J.A."/>
            <person name="Pupko T."/>
            <person name="Shuman H.A."/>
            <person name="Segal G."/>
        </authorList>
    </citation>
    <scope>NUCLEOTIDE SEQUENCE [LARGE SCALE GENOMIC DNA]</scope>
    <source>
        <strain evidence="1 2">Mt.St.Helens-9</strain>
    </source>
</reference>
<organism evidence="1 2">
    <name type="scientific">Legionella spiritensis</name>
    <dbReference type="NCBI Taxonomy" id="452"/>
    <lineage>
        <taxon>Bacteria</taxon>
        <taxon>Pseudomonadati</taxon>
        <taxon>Pseudomonadota</taxon>
        <taxon>Gammaproteobacteria</taxon>
        <taxon>Legionellales</taxon>
        <taxon>Legionellaceae</taxon>
        <taxon>Legionella</taxon>
    </lineage>
</organism>
<proteinExistence type="predicted"/>
<keyword evidence="2" id="KW-1185">Reference proteome</keyword>
<sequence>MVNKMSSLTEKALRLMKKNQSFFIFPVENQEKFQEWAANDQRRLNDLKSNNLAKLLKKSKLIGDYLTALIGNSSILNDPACLKRGDDRAMRKLLDKNPSVAKAILAFDNSTVLTHWNIKKLLLKKIGNQFIDEIDFLARSATFSRNSACGFFISNDDIDNTDYKHRLLNYLFSNVLKKASEQCPEKQIILWGKKPAVQKKDFSSLVDSLNESQRDIVLEALYNDLKQIVDAKSDSGKIASHDERLSSPADKKGLLKIHSLNDQFFFGWLAKLMVMIESALGLKTRSEKLVENTVDDIACYGTSLKP</sequence>
<dbReference type="PATRIC" id="fig|452.5.peg.2959"/>
<accession>A0A0W0YX40</accession>
<protein>
    <submittedName>
        <fullName evidence="1">Uncharacterized protein</fullName>
    </submittedName>
</protein>
<dbReference type="AlphaFoldDB" id="A0A0W0YX40"/>
<evidence type="ECO:0000313" key="2">
    <source>
        <dbReference type="Proteomes" id="UP000054877"/>
    </source>
</evidence>
<dbReference type="EMBL" id="LNYX01000032">
    <property type="protein sequence ID" value="KTD61433.1"/>
    <property type="molecule type" value="Genomic_DNA"/>
</dbReference>